<dbReference type="Pfam" id="PF01029">
    <property type="entry name" value="NusB"/>
    <property type="match status" value="1"/>
</dbReference>
<dbReference type="Proteomes" id="UP000178127">
    <property type="component" value="Unassembled WGS sequence"/>
</dbReference>
<dbReference type="STRING" id="1802620.A3D91_01910"/>
<dbReference type="Gene3D" id="1.10.940.10">
    <property type="entry name" value="NusB-like"/>
    <property type="match status" value="1"/>
</dbReference>
<dbReference type="NCBIfam" id="TIGR01951">
    <property type="entry name" value="nusB"/>
    <property type="match status" value="1"/>
</dbReference>
<dbReference type="HAMAP" id="MF_00073">
    <property type="entry name" value="NusB"/>
    <property type="match status" value="1"/>
</dbReference>
<keyword evidence="2 6" id="KW-0889">Transcription antitermination</keyword>
<evidence type="ECO:0000256" key="1">
    <source>
        <dbReference type="ARBA" id="ARBA00005952"/>
    </source>
</evidence>
<dbReference type="InterPro" id="IPR035926">
    <property type="entry name" value="NusB-like_sf"/>
</dbReference>
<dbReference type="GO" id="GO:0005829">
    <property type="term" value="C:cytosol"/>
    <property type="evidence" value="ECO:0007669"/>
    <property type="project" value="TreeGrafter"/>
</dbReference>
<evidence type="ECO:0000256" key="4">
    <source>
        <dbReference type="ARBA" id="ARBA00023015"/>
    </source>
</evidence>
<keyword evidence="5 6" id="KW-0804">Transcription</keyword>
<dbReference type="InterPro" id="IPR011605">
    <property type="entry name" value="NusB_fam"/>
</dbReference>
<dbReference type="PANTHER" id="PTHR11078:SF3">
    <property type="entry name" value="ANTITERMINATION NUSB DOMAIN-CONTAINING PROTEIN"/>
    <property type="match status" value="1"/>
</dbReference>
<evidence type="ECO:0000256" key="2">
    <source>
        <dbReference type="ARBA" id="ARBA00022814"/>
    </source>
</evidence>
<evidence type="ECO:0000313" key="9">
    <source>
        <dbReference type="Proteomes" id="UP000178127"/>
    </source>
</evidence>
<dbReference type="GO" id="GO:0003723">
    <property type="term" value="F:RNA binding"/>
    <property type="evidence" value="ECO:0007669"/>
    <property type="project" value="UniProtKB-UniRule"/>
</dbReference>
<evidence type="ECO:0000256" key="3">
    <source>
        <dbReference type="ARBA" id="ARBA00022884"/>
    </source>
</evidence>
<keyword evidence="3 6" id="KW-0694">RNA-binding</keyword>
<protein>
    <recommendedName>
        <fullName evidence="6">Transcription antitermination protein NusB</fullName>
    </recommendedName>
    <alternativeName>
        <fullName evidence="6">Antitermination factor NusB</fullName>
    </alternativeName>
</protein>
<accession>A0A1F4V6E4</accession>
<evidence type="ECO:0000256" key="5">
    <source>
        <dbReference type="ARBA" id="ARBA00023163"/>
    </source>
</evidence>
<organism evidence="8 9">
    <name type="scientific">candidate division WWE3 bacterium RIFCSPHIGHO2_02_FULL_38_14</name>
    <dbReference type="NCBI Taxonomy" id="1802620"/>
    <lineage>
        <taxon>Bacteria</taxon>
        <taxon>Katanobacteria</taxon>
    </lineage>
</organism>
<comment type="similarity">
    <text evidence="1 6">Belongs to the NusB family.</text>
</comment>
<dbReference type="EMBL" id="MEVD01000021">
    <property type="protein sequence ID" value="OGC52768.1"/>
    <property type="molecule type" value="Genomic_DNA"/>
</dbReference>
<dbReference type="AlphaFoldDB" id="A0A1F4V6E4"/>
<dbReference type="InterPro" id="IPR006027">
    <property type="entry name" value="NusB_RsmB_TIM44"/>
</dbReference>
<proteinExistence type="inferred from homology"/>
<feature type="domain" description="NusB/RsmB/TIM44" evidence="7">
    <location>
        <begin position="10"/>
        <end position="136"/>
    </location>
</feature>
<comment type="function">
    <text evidence="6">Involved in transcription antitermination. Required for transcription of ribosomal RNA (rRNA) genes. Binds specifically to the boxA antiterminator sequence of the ribosomal RNA (rrn) operons.</text>
</comment>
<dbReference type="PANTHER" id="PTHR11078">
    <property type="entry name" value="N UTILIZATION SUBSTANCE PROTEIN B-RELATED"/>
    <property type="match status" value="1"/>
</dbReference>
<gene>
    <name evidence="6" type="primary">nusB</name>
    <name evidence="8" type="ORF">A3D91_01910</name>
</gene>
<evidence type="ECO:0000313" key="8">
    <source>
        <dbReference type="EMBL" id="OGC52768.1"/>
    </source>
</evidence>
<dbReference type="GO" id="GO:0031564">
    <property type="term" value="P:transcription antitermination"/>
    <property type="evidence" value="ECO:0007669"/>
    <property type="project" value="UniProtKB-KW"/>
</dbReference>
<name>A0A1F4V6E4_UNCKA</name>
<evidence type="ECO:0000259" key="7">
    <source>
        <dbReference type="Pfam" id="PF01029"/>
    </source>
</evidence>
<evidence type="ECO:0000256" key="6">
    <source>
        <dbReference type="HAMAP-Rule" id="MF_00073"/>
    </source>
</evidence>
<keyword evidence="4 6" id="KW-0805">Transcription regulation</keyword>
<reference evidence="8 9" key="1">
    <citation type="journal article" date="2016" name="Nat. Commun.">
        <title>Thousands of microbial genomes shed light on interconnected biogeochemical processes in an aquifer system.</title>
        <authorList>
            <person name="Anantharaman K."/>
            <person name="Brown C.T."/>
            <person name="Hug L.A."/>
            <person name="Sharon I."/>
            <person name="Castelle C.J."/>
            <person name="Probst A.J."/>
            <person name="Thomas B.C."/>
            <person name="Singh A."/>
            <person name="Wilkins M.J."/>
            <person name="Karaoz U."/>
            <person name="Brodie E.L."/>
            <person name="Williams K.H."/>
            <person name="Hubbard S.S."/>
            <person name="Banfield J.F."/>
        </authorList>
    </citation>
    <scope>NUCLEOTIDE SEQUENCE [LARGE SCALE GENOMIC DNA]</scope>
</reference>
<dbReference type="GO" id="GO:0006353">
    <property type="term" value="P:DNA-templated transcription termination"/>
    <property type="evidence" value="ECO:0007669"/>
    <property type="project" value="UniProtKB-UniRule"/>
</dbReference>
<sequence length="155" mass="17054">MKAKTDPRHVARKLALCSVFCWLFSDPDHEECMRLSSNLLDLEPGDADLDLTNKIVEGVTNNLKAIDSIIQKAAPEWPIDKISKIDLVVLRIAIFEIVFGKSVPEKVAIDEAVELAKEFGNDTSSKFVNGVLGSVVSTLKEREKGSESITINSLI</sequence>
<dbReference type="SUPFAM" id="SSF48013">
    <property type="entry name" value="NusB-like"/>
    <property type="match status" value="1"/>
</dbReference>
<comment type="caution">
    <text evidence="8">The sequence shown here is derived from an EMBL/GenBank/DDBJ whole genome shotgun (WGS) entry which is preliminary data.</text>
</comment>